<organism evidence="1 2">
    <name type="scientific">Bradyrhizobium erythrophlei</name>
    <dbReference type="NCBI Taxonomy" id="1437360"/>
    <lineage>
        <taxon>Bacteria</taxon>
        <taxon>Pseudomonadati</taxon>
        <taxon>Pseudomonadota</taxon>
        <taxon>Alphaproteobacteria</taxon>
        <taxon>Hyphomicrobiales</taxon>
        <taxon>Nitrobacteraceae</taxon>
        <taxon>Bradyrhizobium</taxon>
    </lineage>
</organism>
<reference evidence="1 2" key="1">
    <citation type="submission" date="2016-11" db="EMBL/GenBank/DDBJ databases">
        <authorList>
            <person name="Jaros S."/>
            <person name="Januszkiewicz K."/>
            <person name="Wedrychowicz H."/>
        </authorList>
    </citation>
    <scope>NUCLEOTIDE SEQUENCE [LARGE SCALE GENOMIC DNA]</scope>
    <source>
        <strain evidence="1 2">GAS138</strain>
    </source>
</reference>
<sequence>MSCVHDPAERIEKAFDGAHHVVIADYLEPGPRSAEETLDQLISIIDDRAYDAIVEVLKAEGRVPTLAPH</sequence>
<proteinExistence type="predicted"/>
<protein>
    <submittedName>
        <fullName evidence="1">Uncharacterized protein</fullName>
    </submittedName>
</protein>
<evidence type="ECO:0000313" key="2">
    <source>
        <dbReference type="Proteomes" id="UP000189796"/>
    </source>
</evidence>
<dbReference type="EMBL" id="LT670817">
    <property type="protein sequence ID" value="SHI07478.1"/>
    <property type="molecule type" value="Genomic_DNA"/>
</dbReference>
<gene>
    <name evidence="1" type="ORF">SAMN05443248_7958</name>
</gene>
<name>A0A1M5Y6N1_9BRAD</name>
<accession>A0A1M5Y6N1</accession>
<dbReference type="AlphaFoldDB" id="A0A1M5Y6N1"/>
<dbReference type="Proteomes" id="UP000189796">
    <property type="component" value="Chromosome I"/>
</dbReference>
<evidence type="ECO:0000313" key="1">
    <source>
        <dbReference type="EMBL" id="SHI07478.1"/>
    </source>
</evidence>